<organism evidence="1">
    <name type="scientific">viral metagenome</name>
    <dbReference type="NCBI Taxonomy" id="1070528"/>
    <lineage>
        <taxon>unclassified sequences</taxon>
        <taxon>metagenomes</taxon>
        <taxon>organismal metagenomes</taxon>
    </lineage>
</organism>
<proteinExistence type="predicted"/>
<protein>
    <submittedName>
        <fullName evidence="1">Uncharacterized protein</fullName>
    </submittedName>
</protein>
<dbReference type="AlphaFoldDB" id="A0A6M3KU27"/>
<sequence length="124" mass="14164">MSIETVRESLKCIIEDINRLPIGVKANADNLVKRILYTPGIEVRDDDQGLPRMVIASMLYVQELGKDKEEAPELWAGLFEDDIHWGDCTQQAETCLVCLRENYLDKADEILSMLHNFVKVEKKA</sequence>
<dbReference type="EMBL" id="MT142570">
    <property type="protein sequence ID" value="QJA85380.1"/>
    <property type="molecule type" value="Genomic_DNA"/>
</dbReference>
<gene>
    <name evidence="1" type="ORF">MM415B02229_0018</name>
</gene>
<evidence type="ECO:0000313" key="1">
    <source>
        <dbReference type="EMBL" id="QJA85380.1"/>
    </source>
</evidence>
<reference evidence="1" key="1">
    <citation type="submission" date="2020-03" db="EMBL/GenBank/DDBJ databases">
        <title>The deep terrestrial virosphere.</title>
        <authorList>
            <person name="Holmfeldt K."/>
            <person name="Nilsson E."/>
            <person name="Simone D."/>
            <person name="Lopez-Fernandez M."/>
            <person name="Wu X."/>
            <person name="de Brujin I."/>
            <person name="Lundin D."/>
            <person name="Andersson A."/>
            <person name="Bertilsson S."/>
            <person name="Dopson M."/>
        </authorList>
    </citation>
    <scope>NUCLEOTIDE SEQUENCE</scope>
    <source>
        <strain evidence="1">MM415B02229</strain>
    </source>
</reference>
<accession>A0A6M3KU27</accession>
<name>A0A6M3KU27_9ZZZZ</name>